<evidence type="ECO:0000313" key="2">
    <source>
        <dbReference type="EMBL" id="CAA9520614.1"/>
    </source>
</evidence>
<dbReference type="PANTHER" id="PTHR22916">
    <property type="entry name" value="GLYCOSYLTRANSFERASE"/>
    <property type="match status" value="1"/>
</dbReference>
<dbReference type="Pfam" id="PF13489">
    <property type="entry name" value="Methyltransf_23"/>
    <property type="match status" value="1"/>
</dbReference>
<dbReference type="CDD" id="cd00761">
    <property type="entry name" value="Glyco_tranf_GTA_type"/>
    <property type="match status" value="1"/>
</dbReference>
<feature type="domain" description="Glycosyltransferase 2-like" evidence="1">
    <location>
        <begin position="22"/>
        <end position="146"/>
    </location>
</feature>
<dbReference type="Pfam" id="PF00535">
    <property type="entry name" value="Glycos_transf_2"/>
    <property type="match status" value="1"/>
</dbReference>
<dbReference type="RefSeq" id="WP_294174295.1">
    <property type="nucleotide sequence ID" value="NZ_CADCVZ010000057.1"/>
</dbReference>
<sequence length="536" mass="59952">MHDTPASDQLAEAPRQAEPLVSVVIPTFNYARFLPEALDSIMLQKGARIEVIVVDDGSTDDPASVVQRYPGVKLIHQENRGLAAARNAGLREATGDYITFVDADDRLVEGAVETLLAEFRRKPDCGLVHGSYRSVDADWRAIWQPKPVSLGDDGFATLLERGNLIGVPAAVMYRTERLRSVGGFDEQVPANEDYDLYLRMLRRFPAASSDRVVAEYRYHDANMSRNAPLMLSSGRDAVRRQQDAVHADGALKRAFRRGHAGIQRYWIRSQLRELQRALRRAPERSEAVGQLLKLFGQAPHHFVRESGAVALDLARKRLPTKLRWGSLRRTEPLSRDFGYDRGTPIDRFYIEDFLGRHSTDIRGVVLEIKDPTYTRRFGGERVARSEVLDIDAGNANATIVADLNTPASVPSQNFDCVLLTQTLQLIYDYRTALRSLVDALKPGGTLLLTVPGITQIAHRDLGHTWYWAFTRSSIERLMAEVMPGADVRVEAHGNVLAATSQLQGIATEELTERELKVRDLDYQVIVTVRAVKPLLP</sequence>
<protein>
    <recommendedName>
        <fullName evidence="1">Glycosyltransferase 2-like domain-containing protein</fullName>
    </recommendedName>
</protein>
<dbReference type="Gene3D" id="3.90.550.10">
    <property type="entry name" value="Spore Coat Polysaccharide Biosynthesis Protein SpsA, Chain A"/>
    <property type="match status" value="1"/>
</dbReference>
<organism evidence="2">
    <name type="scientific">uncultured Sphingomonas sp</name>
    <dbReference type="NCBI Taxonomy" id="158754"/>
    <lineage>
        <taxon>Bacteria</taxon>
        <taxon>Pseudomonadati</taxon>
        <taxon>Pseudomonadota</taxon>
        <taxon>Alphaproteobacteria</taxon>
        <taxon>Sphingomonadales</taxon>
        <taxon>Sphingomonadaceae</taxon>
        <taxon>Sphingomonas</taxon>
        <taxon>environmental samples</taxon>
    </lineage>
</organism>
<gene>
    <name evidence="2" type="ORF">AVDCRST_MAG09-2021</name>
</gene>
<dbReference type="InterPro" id="IPR029044">
    <property type="entry name" value="Nucleotide-diphossugar_trans"/>
</dbReference>
<proteinExistence type="predicted"/>
<evidence type="ECO:0000259" key="1">
    <source>
        <dbReference type="Pfam" id="PF00535"/>
    </source>
</evidence>
<dbReference type="InterPro" id="IPR001173">
    <property type="entry name" value="Glyco_trans_2-like"/>
</dbReference>
<dbReference type="SUPFAM" id="SSF53448">
    <property type="entry name" value="Nucleotide-diphospho-sugar transferases"/>
    <property type="match status" value="1"/>
</dbReference>
<name>A0A6J4TD49_9SPHN</name>
<dbReference type="Gene3D" id="3.40.50.150">
    <property type="entry name" value="Vaccinia Virus protein VP39"/>
    <property type="match status" value="1"/>
</dbReference>
<dbReference type="EMBL" id="CADCVZ010000057">
    <property type="protein sequence ID" value="CAA9520614.1"/>
    <property type="molecule type" value="Genomic_DNA"/>
</dbReference>
<dbReference type="SUPFAM" id="SSF53335">
    <property type="entry name" value="S-adenosyl-L-methionine-dependent methyltransferases"/>
    <property type="match status" value="1"/>
</dbReference>
<accession>A0A6J4TD49</accession>
<dbReference type="AlphaFoldDB" id="A0A6J4TD49"/>
<reference evidence="2" key="1">
    <citation type="submission" date="2020-02" db="EMBL/GenBank/DDBJ databases">
        <authorList>
            <person name="Meier V. D."/>
        </authorList>
    </citation>
    <scope>NUCLEOTIDE SEQUENCE</scope>
    <source>
        <strain evidence="2">AVDCRST_MAG09</strain>
    </source>
</reference>
<dbReference type="InterPro" id="IPR029063">
    <property type="entry name" value="SAM-dependent_MTases_sf"/>
</dbReference>
<dbReference type="GO" id="GO:0016758">
    <property type="term" value="F:hexosyltransferase activity"/>
    <property type="evidence" value="ECO:0007669"/>
    <property type="project" value="UniProtKB-ARBA"/>
</dbReference>